<name>A0A239PNA3_9RHOB</name>
<keyword evidence="3" id="KW-1185">Reference proteome</keyword>
<dbReference type="Proteomes" id="UP000198307">
    <property type="component" value="Unassembled WGS sequence"/>
</dbReference>
<evidence type="ECO:0000313" key="3">
    <source>
        <dbReference type="Proteomes" id="UP000198307"/>
    </source>
</evidence>
<proteinExistence type="predicted"/>
<organism evidence="2 3">
    <name type="scientific">Paracoccus seriniphilus</name>
    <dbReference type="NCBI Taxonomy" id="184748"/>
    <lineage>
        <taxon>Bacteria</taxon>
        <taxon>Pseudomonadati</taxon>
        <taxon>Pseudomonadota</taxon>
        <taxon>Alphaproteobacteria</taxon>
        <taxon>Rhodobacterales</taxon>
        <taxon>Paracoccaceae</taxon>
        <taxon>Paracoccus</taxon>
    </lineage>
</organism>
<dbReference type="EMBL" id="FZQB01000002">
    <property type="protein sequence ID" value="SNT71650.1"/>
    <property type="molecule type" value="Genomic_DNA"/>
</dbReference>
<reference evidence="2 3" key="1">
    <citation type="submission" date="2017-07" db="EMBL/GenBank/DDBJ databases">
        <authorList>
            <person name="Sun Z.S."/>
            <person name="Albrecht U."/>
            <person name="Echele G."/>
            <person name="Lee C.C."/>
        </authorList>
    </citation>
    <scope>NUCLEOTIDE SEQUENCE [LARGE SCALE GENOMIC DNA]</scope>
    <source>
        <strain evidence="2 3">DSM 14827</strain>
    </source>
</reference>
<feature type="chain" id="PRO_5012986567" evidence="1">
    <location>
        <begin position="25"/>
        <end position="87"/>
    </location>
</feature>
<accession>A0A239PNA3</accession>
<feature type="signal peptide" evidence="1">
    <location>
        <begin position="1"/>
        <end position="24"/>
    </location>
</feature>
<evidence type="ECO:0000313" key="2">
    <source>
        <dbReference type="EMBL" id="SNT71650.1"/>
    </source>
</evidence>
<evidence type="ECO:0000256" key="1">
    <source>
        <dbReference type="SAM" id="SignalP"/>
    </source>
</evidence>
<dbReference type="AlphaFoldDB" id="A0A239PNA3"/>
<gene>
    <name evidence="2" type="ORF">SAMN05444959_102162</name>
</gene>
<protein>
    <submittedName>
        <fullName evidence="2">Uncharacterized protein</fullName>
    </submittedName>
</protein>
<keyword evidence="1" id="KW-0732">Signal</keyword>
<dbReference type="RefSeq" id="WP_089343014.1">
    <property type="nucleotide sequence ID" value="NZ_CP067129.1"/>
</dbReference>
<sequence length="87" mass="9316">MTFKSFSAILTAVAVLGAALPANAARQAHERPDFPVRAKAEITRQVAAKSVLIGKELVRRDIDGDRLITVTVFPSSGLIDPSSRGDR</sequence>